<dbReference type="EMBL" id="SHKX01000002">
    <property type="protein sequence ID" value="RZU48179.1"/>
    <property type="molecule type" value="Genomic_DNA"/>
</dbReference>
<comment type="caution">
    <text evidence="1">The sequence shown here is derived from an EMBL/GenBank/DDBJ whole genome shotgun (WGS) entry which is preliminary data.</text>
</comment>
<organism evidence="1 2">
    <name type="scientific">Fluviicoccus keumensis</name>
    <dbReference type="NCBI Taxonomy" id="1435465"/>
    <lineage>
        <taxon>Bacteria</taxon>
        <taxon>Pseudomonadati</taxon>
        <taxon>Pseudomonadota</taxon>
        <taxon>Gammaproteobacteria</taxon>
        <taxon>Moraxellales</taxon>
        <taxon>Moraxellaceae</taxon>
        <taxon>Fluviicoccus</taxon>
    </lineage>
</organism>
<sequence length="275" mass="31070">MFYQGILKKMRTRDQNPVCYELPVGDFLVPLNDYIGQPVRLRYTGRIFCLNCGAKTSKSFSQGFCYKCFRSSAAADMCIMKPETCHFHLGTCREPEWALTHCFQPHVVYLANSSGLKVGITRGTQVPTRWLDQGARQALPIMAVKTRLQAGLAEVIFANHISDKTAWQRLLKEEAPELDLALLRDELLLLCADELRDLQAKYPGELEILTGENAREFSYPVQQYPTKVKAFNLDTDPAVSGKLMGIKGQYLILDTGVINIRKYGGYEIEFGEKND</sequence>
<dbReference type="RefSeq" id="WP_207224533.1">
    <property type="nucleotide sequence ID" value="NZ_SHKX01000002.1"/>
</dbReference>
<dbReference type="Proteomes" id="UP000292423">
    <property type="component" value="Unassembled WGS sequence"/>
</dbReference>
<dbReference type="Pfam" id="PF10977">
    <property type="entry name" value="DUF2797"/>
    <property type="match status" value="1"/>
</dbReference>
<dbReference type="AlphaFoldDB" id="A0A4Q7ZE27"/>
<reference evidence="1 2" key="1">
    <citation type="submission" date="2019-02" db="EMBL/GenBank/DDBJ databases">
        <title>Genomic Encyclopedia of Type Strains, Phase IV (KMG-IV): sequencing the most valuable type-strain genomes for metagenomic binning, comparative biology and taxonomic classification.</title>
        <authorList>
            <person name="Goeker M."/>
        </authorList>
    </citation>
    <scope>NUCLEOTIDE SEQUENCE [LARGE SCALE GENOMIC DNA]</scope>
    <source>
        <strain evidence="1 2">DSM 105135</strain>
    </source>
</reference>
<evidence type="ECO:0000313" key="2">
    <source>
        <dbReference type="Proteomes" id="UP000292423"/>
    </source>
</evidence>
<protein>
    <submittedName>
        <fullName evidence="1">Uncharacterized protein DUF2797</fullName>
    </submittedName>
</protein>
<evidence type="ECO:0000313" key="1">
    <source>
        <dbReference type="EMBL" id="RZU48179.1"/>
    </source>
</evidence>
<keyword evidence="2" id="KW-1185">Reference proteome</keyword>
<gene>
    <name evidence="1" type="ORF">EV700_0079</name>
</gene>
<proteinExistence type="predicted"/>
<dbReference type="InterPro" id="IPR021246">
    <property type="entry name" value="DUF2797"/>
</dbReference>
<name>A0A4Q7ZE27_9GAMM</name>
<accession>A0A4Q7ZE27</accession>